<evidence type="ECO:0000256" key="7">
    <source>
        <dbReference type="SAM" id="Phobius"/>
    </source>
</evidence>
<dbReference type="InterPro" id="IPR050171">
    <property type="entry name" value="MFS_Transporters"/>
</dbReference>
<evidence type="ECO:0000313" key="9">
    <source>
        <dbReference type="EMBL" id="POB01538.1"/>
    </source>
</evidence>
<dbReference type="Gene3D" id="1.20.1250.20">
    <property type="entry name" value="MFS general substrate transporter like domains"/>
    <property type="match status" value="1"/>
</dbReference>
<feature type="transmembrane region" description="Helical" evidence="7">
    <location>
        <begin position="276"/>
        <end position="292"/>
    </location>
</feature>
<feature type="domain" description="Major facilitator superfamily (MFS) profile" evidence="8">
    <location>
        <begin position="8"/>
        <end position="388"/>
    </location>
</feature>
<keyword evidence="3" id="KW-1003">Cell membrane</keyword>
<accession>A0A2P4ERY2</accession>
<evidence type="ECO:0000313" key="10">
    <source>
        <dbReference type="Proteomes" id="UP000243451"/>
    </source>
</evidence>
<keyword evidence="2" id="KW-0813">Transport</keyword>
<feature type="transmembrane region" description="Helical" evidence="7">
    <location>
        <begin position="131"/>
        <end position="153"/>
    </location>
</feature>
<feature type="transmembrane region" description="Helical" evidence="7">
    <location>
        <begin position="298"/>
        <end position="315"/>
    </location>
</feature>
<reference evidence="9 10" key="1">
    <citation type="submission" date="2018-01" db="EMBL/GenBank/DDBJ databases">
        <title>Draft genome of the type strain Pseudomonas oceani DSM 100277 isolated from the deep water in Okinawa trough, northwestern Pacific Ocean.</title>
        <authorList>
            <person name="Gomila M."/>
            <person name="Mulet M."/>
            <person name="Garcia-Valdes E."/>
            <person name="Lalucat J."/>
        </authorList>
    </citation>
    <scope>NUCLEOTIDE SEQUENCE [LARGE SCALE GENOMIC DNA]</scope>
    <source>
        <strain evidence="9 10">DSM 100277</strain>
    </source>
</reference>
<comment type="caution">
    <text evidence="9">The sequence shown here is derived from an EMBL/GenBank/DDBJ whole genome shotgun (WGS) entry which is preliminary data.</text>
</comment>
<dbReference type="PROSITE" id="PS50850">
    <property type="entry name" value="MFS"/>
    <property type="match status" value="1"/>
</dbReference>
<evidence type="ECO:0000256" key="2">
    <source>
        <dbReference type="ARBA" id="ARBA00022448"/>
    </source>
</evidence>
<sequence length="450" mass="47297">MSPQERRASVSLALVFAFRMLGLFMVLPVLATYGQQLEGATPLLIGMAIGAYGLTQAFLQIPFGMLSDRVGRKPVIVVGLLLFAAGGLLAAGADNIQQVIAGRILQGAGAIAAAVMALVADSTREQHRTKAMAMIGMSIGLAFAVAMVAGPVVARLAGLGGVFMSTSVLALVGIALVLLVVPTPQQTQRHRDAGIVGGALWPAISNPELLRLNYGIACLHAILMATFLAIPLALAREAGLPKEEHWWVYLAALLLSFFGMVPFIIYAERQRQMKRVLLGAVALLALVQPLFWLTEHSLPWLVTCIILFFVGFNLLEATLPSLLSKIAPAGGKGTAMGVYSTSQFAGAALGGMFGGWLFAHFGLGGVFVGCGLLALSWLAIGVTMREPPYVTSYRLAVSPERVQDAGLAASLLAVAGVTDVVIVADEAAAYLKVDSKLLDREALDRVAAPV</sequence>
<feature type="transmembrane region" description="Helical" evidence="7">
    <location>
        <begin position="99"/>
        <end position="119"/>
    </location>
</feature>
<evidence type="ECO:0000256" key="5">
    <source>
        <dbReference type="ARBA" id="ARBA00022989"/>
    </source>
</evidence>
<feature type="transmembrane region" description="Helical" evidence="7">
    <location>
        <begin position="43"/>
        <end position="63"/>
    </location>
</feature>
<dbReference type="EMBL" id="PPSK01000019">
    <property type="protein sequence ID" value="POB01538.1"/>
    <property type="molecule type" value="Genomic_DNA"/>
</dbReference>
<dbReference type="Pfam" id="PF07690">
    <property type="entry name" value="MFS_1"/>
    <property type="match status" value="1"/>
</dbReference>
<feature type="transmembrane region" description="Helical" evidence="7">
    <location>
        <begin position="75"/>
        <end position="93"/>
    </location>
</feature>
<proteinExistence type="predicted"/>
<feature type="transmembrane region" description="Helical" evidence="7">
    <location>
        <begin position="214"/>
        <end position="234"/>
    </location>
</feature>
<dbReference type="PANTHER" id="PTHR23517">
    <property type="entry name" value="RESISTANCE PROTEIN MDTM, PUTATIVE-RELATED-RELATED"/>
    <property type="match status" value="1"/>
</dbReference>
<organism evidence="9 10">
    <name type="scientific">Halopseudomonas oceani</name>
    <dbReference type="NCBI Taxonomy" id="1708783"/>
    <lineage>
        <taxon>Bacteria</taxon>
        <taxon>Pseudomonadati</taxon>
        <taxon>Pseudomonadota</taxon>
        <taxon>Gammaproteobacteria</taxon>
        <taxon>Pseudomonadales</taxon>
        <taxon>Pseudomonadaceae</taxon>
        <taxon>Halopseudomonas</taxon>
    </lineage>
</organism>
<dbReference type="InterPro" id="IPR011701">
    <property type="entry name" value="MFS"/>
</dbReference>
<evidence type="ECO:0000256" key="6">
    <source>
        <dbReference type="ARBA" id="ARBA00023136"/>
    </source>
</evidence>
<dbReference type="Proteomes" id="UP000243451">
    <property type="component" value="Unassembled WGS sequence"/>
</dbReference>
<dbReference type="Pfam" id="PF21987">
    <property type="entry name" value="YajR_YAM"/>
    <property type="match status" value="1"/>
</dbReference>
<dbReference type="GO" id="GO:0022857">
    <property type="term" value="F:transmembrane transporter activity"/>
    <property type="evidence" value="ECO:0007669"/>
    <property type="project" value="InterPro"/>
</dbReference>
<dbReference type="CDD" id="cd17472">
    <property type="entry name" value="MFS_YajR_like"/>
    <property type="match status" value="1"/>
</dbReference>
<feature type="transmembrane region" description="Helical" evidence="7">
    <location>
        <begin position="246"/>
        <end position="267"/>
    </location>
</feature>
<feature type="transmembrane region" description="Helical" evidence="7">
    <location>
        <begin position="12"/>
        <end position="31"/>
    </location>
</feature>
<keyword evidence="10" id="KW-1185">Reference proteome</keyword>
<protein>
    <submittedName>
        <fullName evidence="9">MFS transporter</fullName>
    </submittedName>
</protein>
<dbReference type="InterPro" id="IPR020846">
    <property type="entry name" value="MFS_dom"/>
</dbReference>
<dbReference type="AlphaFoldDB" id="A0A2P4ERY2"/>
<keyword evidence="6 7" id="KW-0472">Membrane</keyword>
<dbReference type="RefSeq" id="WP_104739512.1">
    <property type="nucleotide sequence ID" value="NZ_BMHR01000017.1"/>
</dbReference>
<dbReference type="InterPro" id="IPR036259">
    <property type="entry name" value="MFS_trans_sf"/>
</dbReference>
<dbReference type="SUPFAM" id="SSF103473">
    <property type="entry name" value="MFS general substrate transporter"/>
    <property type="match status" value="1"/>
</dbReference>
<keyword evidence="4 7" id="KW-0812">Transmembrane</keyword>
<keyword evidence="5 7" id="KW-1133">Transmembrane helix</keyword>
<feature type="transmembrane region" description="Helical" evidence="7">
    <location>
        <begin position="336"/>
        <end position="359"/>
    </location>
</feature>
<gene>
    <name evidence="9" type="ORF">C1949_15965</name>
</gene>
<comment type="subcellular location">
    <subcellularLocation>
        <location evidence="1">Cell membrane</location>
        <topology evidence="1">Multi-pass membrane protein</topology>
    </subcellularLocation>
</comment>
<feature type="transmembrane region" description="Helical" evidence="7">
    <location>
        <begin position="159"/>
        <end position="181"/>
    </location>
</feature>
<evidence type="ECO:0000256" key="4">
    <source>
        <dbReference type="ARBA" id="ARBA00022692"/>
    </source>
</evidence>
<dbReference type="GO" id="GO:0005886">
    <property type="term" value="C:plasma membrane"/>
    <property type="evidence" value="ECO:0007669"/>
    <property type="project" value="UniProtKB-SubCell"/>
</dbReference>
<evidence type="ECO:0000256" key="3">
    <source>
        <dbReference type="ARBA" id="ARBA00022475"/>
    </source>
</evidence>
<name>A0A2P4ERY2_9GAMM</name>
<dbReference type="Gene3D" id="3.30.70.100">
    <property type="match status" value="1"/>
</dbReference>
<dbReference type="PANTHER" id="PTHR23517:SF2">
    <property type="entry name" value="MULTIDRUG RESISTANCE PROTEIN MDTH"/>
    <property type="match status" value="1"/>
</dbReference>
<evidence type="ECO:0000256" key="1">
    <source>
        <dbReference type="ARBA" id="ARBA00004651"/>
    </source>
</evidence>
<feature type="transmembrane region" description="Helical" evidence="7">
    <location>
        <begin position="365"/>
        <end position="384"/>
    </location>
</feature>
<evidence type="ECO:0000259" key="8">
    <source>
        <dbReference type="PROSITE" id="PS50850"/>
    </source>
</evidence>
<dbReference type="InterPro" id="IPR054152">
    <property type="entry name" value="YajR_YAM"/>
</dbReference>
<dbReference type="OrthoDB" id="9764259at2"/>